<evidence type="ECO:0000259" key="1">
    <source>
        <dbReference type="Pfam" id="PF16289"/>
    </source>
</evidence>
<protein>
    <recommendedName>
        <fullName evidence="1">DUF4935 domain-containing protein</fullName>
    </recommendedName>
</protein>
<dbReference type="InterPro" id="IPR032557">
    <property type="entry name" value="DUF4935"/>
</dbReference>
<name>A0A3P8LHG1_TSUPA</name>
<gene>
    <name evidence="2" type="ORF">NCTC10741_04553</name>
</gene>
<organism evidence="2 3">
    <name type="scientific">Tsukamurella paurometabola</name>
    <name type="common">Corynebacterium paurometabolum</name>
    <dbReference type="NCBI Taxonomy" id="2061"/>
    <lineage>
        <taxon>Bacteria</taxon>
        <taxon>Bacillati</taxon>
        <taxon>Actinomycetota</taxon>
        <taxon>Actinomycetes</taxon>
        <taxon>Mycobacteriales</taxon>
        <taxon>Tsukamurellaceae</taxon>
        <taxon>Tsukamurella</taxon>
    </lineage>
</organism>
<dbReference type="Gene3D" id="3.40.50.1010">
    <property type="entry name" value="5'-nuclease"/>
    <property type="match status" value="1"/>
</dbReference>
<dbReference type="OrthoDB" id="4015512at2"/>
<dbReference type="Proteomes" id="UP000271626">
    <property type="component" value="Chromosome"/>
</dbReference>
<reference evidence="2 3" key="1">
    <citation type="submission" date="2018-12" db="EMBL/GenBank/DDBJ databases">
        <authorList>
            <consortium name="Pathogen Informatics"/>
        </authorList>
    </citation>
    <scope>NUCLEOTIDE SEQUENCE [LARGE SCALE GENOMIC DNA]</scope>
    <source>
        <strain evidence="2 3">NCTC10741</strain>
    </source>
</reference>
<dbReference type="RefSeq" id="WP_126198485.1">
    <property type="nucleotide sequence ID" value="NZ_CP085954.1"/>
</dbReference>
<accession>A0A3P8LHG1</accession>
<dbReference type="AlphaFoldDB" id="A0A3P8LHG1"/>
<dbReference type="InterPro" id="IPR029060">
    <property type="entry name" value="PIN-like_dom_sf"/>
</dbReference>
<evidence type="ECO:0000313" key="2">
    <source>
        <dbReference type="EMBL" id="VDR41382.1"/>
    </source>
</evidence>
<proteinExistence type="predicted"/>
<dbReference type="SUPFAM" id="SSF88723">
    <property type="entry name" value="PIN domain-like"/>
    <property type="match status" value="1"/>
</dbReference>
<feature type="domain" description="DUF4935" evidence="1">
    <location>
        <begin position="6"/>
        <end position="158"/>
    </location>
</feature>
<sequence>MSNDIVLLDTNVIAEAGNLDSLSFRAARKIARSSGIEIGITSITFEESVNLVCANAREWIDQLARSSRRLGALIDLTTFIPGISEIEAIWEQRLRENFRVYGVDGRDAIEALRREARRVAPAKEKGVGARDCAIWLTALRLAREGCKVYLVTHNSQDFGSEGEFKPELQAEIVADQLAIEYASSIRDLLAKLTNPSEVVIAAESIDAASIMNGAFMSRVRIDDTFSSLEISTAEVSLEDAEVSFSNLTVDGVYKLDVLVVVVLKADYLVDMGEEGLSPISGNVECFAEYDLQFEGFRPVDPADMKIISSSISATSLKITEV</sequence>
<evidence type="ECO:0000313" key="3">
    <source>
        <dbReference type="Proteomes" id="UP000271626"/>
    </source>
</evidence>
<dbReference type="Pfam" id="PF16289">
    <property type="entry name" value="PIN_12"/>
    <property type="match status" value="1"/>
</dbReference>
<dbReference type="EMBL" id="LR131273">
    <property type="protein sequence ID" value="VDR41382.1"/>
    <property type="molecule type" value="Genomic_DNA"/>
</dbReference>